<dbReference type="AlphaFoldDB" id="A0A158PQ37"/>
<feature type="compositionally biased region" description="Basic residues" evidence="1">
    <location>
        <begin position="1"/>
        <end position="11"/>
    </location>
</feature>
<dbReference type="Proteomes" id="UP000278627">
    <property type="component" value="Unassembled WGS sequence"/>
</dbReference>
<gene>
    <name evidence="2" type="ORF">BPAG_LOCUS916</name>
</gene>
<sequence>MAHTTSKKSAKSKRDGGEEKFKGMCREEMKSTKLRRFSKTSQDGKKFLESDLFRSSEPTQENSSSCSKSSRITKILAPKADMGARSRRTHPAETRRQRELQRLMPRSGAREERKACYEVYPLSSPSTSFYHPTNERTVWEVLLHHPFTEICIAFMLVPMSTLTLALQCYKMLHFSATVQQVTENREGIIENQVLLQFRGQIIDEFQS</sequence>
<reference evidence="4" key="1">
    <citation type="submission" date="2016-04" db="UniProtKB">
        <authorList>
            <consortium name="WormBaseParasite"/>
        </authorList>
    </citation>
    <scope>IDENTIFICATION</scope>
</reference>
<feature type="compositionally biased region" description="Basic and acidic residues" evidence="1">
    <location>
        <begin position="42"/>
        <end position="54"/>
    </location>
</feature>
<evidence type="ECO:0000313" key="4">
    <source>
        <dbReference type="WBParaSite" id="BPAG_0000091501-mRNA-1"/>
    </source>
</evidence>
<proteinExistence type="predicted"/>
<dbReference type="WBParaSite" id="BPAG_0000091501-mRNA-1">
    <property type="protein sequence ID" value="BPAG_0000091501-mRNA-1"/>
    <property type="gene ID" value="BPAG_0000091501"/>
</dbReference>
<protein>
    <submittedName>
        <fullName evidence="4">V-type proton ATPase subunit a</fullName>
    </submittedName>
</protein>
<name>A0A158PQ37_BRUPA</name>
<feature type="region of interest" description="Disordered" evidence="1">
    <location>
        <begin position="1"/>
        <end position="72"/>
    </location>
</feature>
<reference evidence="2 3" key="2">
    <citation type="submission" date="2018-11" db="EMBL/GenBank/DDBJ databases">
        <authorList>
            <consortium name="Pathogen Informatics"/>
        </authorList>
    </citation>
    <scope>NUCLEOTIDE SEQUENCE [LARGE SCALE GENOMIC DNA]</scope>
</reference>
<evidence type="ECO:0000256" key="1">
    <source>
        <dbReference type="SAM" id="MobiDB-lite"/>
    </source>
</evidence>
<keyword evidence="3" id="KW-1185">Reference proteome</keyword>
<organism evidence="4">
    <name type="scientific">Brugia pahangi</name>
    <name type="common">Filarial nematode worm</name>
    <dbReference type="NCBI Taxonomy" id="6280"/>
    <lineage>
        <taxon>Eukaryota</taxon>
        <taxon>Metazoa</taxon>
        <taxon>Ecdysozoa</taxon>
        <taxon>Nematoda</taxon>
        <taxon>Chromadorea</taxon>
        <taxon>Rhabditida</taxon>
        <taxon>Spirurina</taxon>
        <taxon>Spiruromorpha</taxon>
        <taxon>Filarioidea</taxon>
        <taxon>Onchocercidae</taxon>
        <taxon>Brugia</taxon>
    </lineage>
</organism>
<feature type="compositionally biased region" description="Basic and acidic residues" evidence="1">
    <location>
        <begin position="12"/>
        <end position="31"/>
    </location>
</feature>
<evidence type="ECO:0000313" key="3">
    <source>
        <dbReference type="Proteomes" id="UP000278627"/>
    </source>
</evidence>
<dbReference type="EMBL" id="UZAD01000053">
    <property type="protein sequence ID" value="VDN82102.1"/>
    <property type="molecule type" value="Genomic_DNA"/>
</dbReference>
<accession>A0A158PQ37</accession>
<evidence type="ECO:0000313" key="2">
    <source>
        <dbReference type="EMBL" id="VDN82102.1"/>
    </source>
</evidence>